<keyword evidence="9" id="KW-0732">Signal</keyword>
<keyword evidence="4" id="KW-0547">Nucleotide-binding</keyword>
<dbReference type="PANTHER" id="PTHR44899:SF3">
    <property type="entry name" value="SERINE_THREONINE-PROTEIN KINASE NEK1"/>
    <property type="match status" value="1"/>
</dbReference>
<dbReference type="InterPro" id="IPR051131">
    <property type="entry name" value="NEK_Ser/Thr_kinase_NIMA"/>
</dbReference>
<keyword evidence="3" id="KW-0808">Transferase</keyword>
<evidence type="ECO:0000256" key="9">
    <source>
        <dbReference type="SAM" id="SignalP"/>
    </source>
</evidence>
<proteinExistence type="predicted"/>
<dbReference type="SMART" id="SM00220">
    <property type="entry name" value="S_TKc"/>
    <property type="match status" value="1"/>
</dbReference>
<keyword evidence="12" id="KW-1185">Reference proteome</keyword>
<reference evidence="11 12" key="1">
    <citation type="submission" date="2016-02" db="EMBL/GenBank/DDBJ databases">
        <title>Genome analysis of coral dinoflagellate symbionts highlights evolutionary adaptations to a symbiotic lifestyle.</title>
        <authorList>
            <person name="Aranda M."/>
            <person name="Li Y."/>
            <person name="Liew Y.J."/>
            <person name="Baumgarten S."/>
            <person name="Simakov O."/>
            <person name="Wilson M."/>
            <person name="Piel J."/>
            <person name="Ashoor H."/>
            <person name="Bougouffa S."/>
            <person name="Bajic V.B."/>
            <person name="Ryu T."/>
            <person name="Ravasi T."/>
            <person name="Bayer T."/>
            <person name="Micklem G."/>
            <person name="Kim H."/>
            <person name="Bhak J."/>
            <person name="Lajeunesse T.C."/>
            <person name="Voolstra C.R."/>
        </authorList>
    </citation>
    <scope>NUCLEOTIDE SEQUENCE [LARGE SCALE GENOMIC DNA]</scope>
    <source>
        <strain evidence="11 12">CCMP2467</strain>
    </source>
</reference>
<keyword evidence="6" id="KW-0067">ATP-binding</keyword>
<dbReference type="PROSITE" id="PS50011">
    <property type="entry name" value="PROTEIN_KINASE_DOM"/>
    <property type="match status" value="1"/>
</dbReference>
<dbReference type="AlphaFoldDB" id="A0A1Q9E2Y9"/>
<evidence type="ECO:0000313" key="12">
    <source>
        <dbReference type="Proteomes" id="UP000186817"/>
    </source>
</evidence>
<evidence type="ECO:0000256" key="6">
    <source>
        <dbReference type="ARBA" id="ARBA00022840"/>
    </source>
</evidence>
<name>A0A1Q9E2Y9_SYMMI</name>
<comment type="catalytic activity">
    <reaction evidence="8">
        <text>L-seryl-[protein] + ATP = O-phospho-L-seryl-[protein] + ADP + H(+)</text>
        <dbReference type="Rhea" id="RHEA:17989"/>
        <dbReference type="Rhea" id="RHEA-COMP:9863"/>
        <dbReference type="Rhea" id="RHEA-COMP:11604"/>
        <dbReference type="ChEBI" id="CHEBI:15378"/>
        <dbReference type="ChEBI" id="CHEBI:29999"/>
        <dbReference type="ChEBI" id="CHEBI:30616"/>
        <dbReference type="ChEBI" id="CHEBI:83421"/>
        <dbReference type="ChEBI" id="CHEBI:456216"/>
        <dbReference type="EC" id="2.7.11.1"/>
    </reaction>
</comment>
<gene>
    <name evidence="11" type="primary">NEK1</name>
    <name evidence="11" type="ORF">AK812_SmicGene15478</name>
</gene>
<dbReference type="GO" id="GO:0004674">
    <property type="term" value="F:protein serine/threonine kinase activity"/>
    <property type="evidence" value="ECO:0007669"/>
    <property type="project" value="UniProtKB-KW"/>
</dbReference>
<dbReference type="InterPro" id="IPR011009">
    <property type="entry name" value="Kinase-like_dom_sf"/>
</dbReference>
<keyword evidence="5 11" id="KW-0418">Kinase</keyword>
<dbReference type="OrthoDB" id="248923at2759"/>
<protein>
    <recommendedName>
        <fullName evidence="1">non-specific serine/threonine protein kinase</fullName>
        <ecNumber evidence="1">2.7.11.1</ecNumber>
    </recommendedName>
</protein>
<feature type="domain" description="Protein kinase" evidence="10">
    <location>
        <begin position="1"/>
        <end position="199"/>
    </location>
</feature>
<feature type="chain" id="PRO_5012683546" description="non-specific serine/threonine protein kinase" evidence="9">
    <location>
        <begin position="17"/>
        <end position="423"/>
    </location>
</feature>
<evidence type="ECO:0000256" key="7">
    <source>
        <dbReference type="ARBA" id="ARBA00047899"/>
    </source>
</evidence>
<dbReference type="PROSITE" id="PS00108">
    <property type="entry name" value="PROTEIN_KINASE_ST"/>
    <property type="match status" value="1"/>
</dbReference>
<dbReference type="Pfam" id="PF00069">
    <property type="entry name" value="Pkinase"/>
    <property type="match status" value="1"/>
</dbReference>
<dbReference type="EMBL" id="LSRX01000282">
    <property type="protein sequence ID" value="OLQ01780.1"/>
    <property type="molecule type" value="Genomic_DNA"/>
</dbReference>
<accession>A0A1Q9E2Y9</accession>
<comment type="catalytic activity">
    <reaction evidence="7">
        <text>L-threonyl-[protein] + ATP = O-phospho-L-threonyl-[protein] + ADP + H(+)</text>
        <dbReference type="Rhea" id="RHEA:46608"/>
        <dbReference type="Rhea" id="RHEA-COMP:11060"/>
        <dbReference type="Rhea" id="RHEA-COMP:11605"/>
        <dbReference type="ChEBI" id="CHEBI:15378"/>
        <dbReference type="ChEBI" id="CHEBI:30013"/>
        <dbReference type="ChEBI" id="CHEBI:30616"/>
        <dbReference type="ChEBI" id="CHEBI:61977"/>
        <dbReference type="ChEBI" id="CHEBI:456216"/>
        <dbReference type="EC" id="2.7.11.1"/>
    </reaction>
</comment>
<evidence type="ECO:0000256" key="3">
    <source>
        <dbReference type="ARBA" id="ARBA00022679"/>
    </source>
</evidence>
<evidence type="ECO:0000256" key="5">
    <source>
        <dbReference type="ARBA" id="ARBA00022777"/>
    </source>
</evidence>
<evidence type="ECO:0000259" key="10">
    <source>
        <dbReference type="PROSITE" id="PS50011"/>
    </source>
</evidence>
<evidence type="ECO:0000256" key="1">
    <source>
        <dbReference type="ARBA" id="ARBA00012513"/>
    </source>
</evidence>
<dbReference type="Gene3D" id="1.10.510.10">
    <property type="entry name" value="Transferase(Phosphotransferase) domain 1"/>
    <property type="match status" value="1"/>
</dbReference>
<dbReference type="SUPFAM" id="SSF56112">
    <property type="entry name" value="Protein kinase-like (PK-like)"/>
    <property type="match status" value="1"/>
</dbReference>
<evidence type="ECO:0000313" key="11">
    <source>
        <dbReference type="EMBL" id="OLQ01780.1"/>
    </source>
</evidence>
<dbReference type="InterPro" id="IPR008271">
    <property type="entry name" value="Ser/Thr_kinase_AS"/>
</dbReference>
<dbReference type="PANTHER" id="PTHR44899">
    <property type="entry name" value="CAMK FAMILY PROTEIN KINASE"/>
    <property type="match status" value="1"/>
</dbReference>
<dbReference type="Proteomes" id="UP000186817">
    <property type="component" value="Unassembled WGS sequence"/>
</dbReference>
<dbReference type="InterPro" id="IPR000719">
    <property type="entry name" value="Prot_kinase_dom"/>
</dbReference>
<sequence length="423" mass="46882">MGHFCCLPALSSVCRAFLRLGKSFCGSPLSTTYTLGPIPEEQILRWFTQATLAVKFIHDKHILHRDLKPANFFLTKNGSLKMGDFGIAKTMACTLACAKTRIGTPYYLSPEVCQEKPYNWSSDMWSMGCILYEMCALQVPFDAHSLSGLVQKICYGPLPVVPDCYSDFLRRLCRQLLDREPKKRPSADEIMPQPKMPRFSRVRLRKETSLLCFVLGTALVLQGMTGPTVQNPRWTFVQLQRRNAAAALLASFSLPGAAHAGLPLASFTSGGFVDYTVGGAFQVSMPDNYKVIEQTSTKVSWQGDRTGQYNTMSAEVKEVDSDTLDKALGMGGLDIKDIGEKLSDKRPLGGADFYGVEKLEGVEGYRFEFVGDTIHEYVLHALVRKGSSNLLCTVTTRAAGLLWADNNRFQTFAKIMGSFKPQV</sequence>
<dbReference type="EC" id="2.7.11.1" evidence="1"/>
<feature type="signal peptide" evidence="9">
    <location>
        <begin position="1"/>
        <end position="16"/>
    </location>
</feature>
<evidence type="ECO:0000256" key="2">
    <source>
        <dbReference type="ARBA" id="ARBA00022527"/>
    </source>
</evidence>
<organism evidence="11 12">
    <name type="scientific">Symbiodinium microadriaticum</name>
    <name type="common">Dinoflagellate</name>
    <name type="synonym">Zooxanthella microadriatica</name>
    <dbReference type="NCBI Taxonomy" id="2951"/>
    <lineage>
        <taxon>Eukaryota</taxon>
        <taxon>Sar</taxon>
        <taxon>Alveolata</taxon>
        <taxon>Dinophyceae</taxon>
        <taxon>Suessiales</taxon>
        <taxon>Symbiodiniaceae</taxon>
        <taxon>Symbiodinium</taxon>
    </lineage>
</organism>
<comment type="caution">
    <text evidence="11">The sequence shown here is derived from an EMBL/GenBank/DDBJ whole genome shotgun (WGS) entry which is preliminary data.</text>
</comment>
<keyword evidence="2" id="KW-0723">Serine/threonine-protein kinase</keyword>
<dbReference type="GO" id="GO:0005524">
    <property type="term" value="F:ATP binding"/>
    <property type="evidence" value="ECO:0007669"/>
    <property type="project" value="UniProtKB-KW"/>
</dbReference>
<evidence type="ECO:0000256" key="8">
    <source>
        <dbReference type="ARBA" id="ARBA00048679"/>
    </source>
</evidence>
<evidence type="ECO:0000256" key="4">
    <source>
        <dbReference type="ARBA" id="ARBA00022741"/>
    </source>
</evidence>